<evidence type="ECO:0000256" key="2">
    <source>
        <dbReference type="ARBA" id="ARBA00021315"/>
    </source>
</evidence>
<dbReference type="GO" id="GO:0006310">
    <property type="term" value="P:DNA recombination"/>
    <property type="evidence" value="ECO:0007669"/>
    <property type="project" value="InterPro"/>
</dbReference>
<evidence type="ECO:0000256" key="8">
    <source>
        <dbReference type="PIRNR" id="PIRNR003128"/>
    </source>
</evidence>
<dbReference type="AlphaFoldDB" id="A0AAI9K4A8"/>
<keyword evidence="6 8" id="KW-0234">DNA repair</keyword>
<organism evidence="11 12">
    <name type="scientific">Coprococcus eutactus</name>
    <dbReference type="NCBI Taxonomy" id="33043"/>
    <lineage>
        <taxon>Bacteria</taxon>
        <taxon>Bacillati</taxon>
        <taxon>Bacillota</taxon>
        <taxon>Clostridia</taxon>
        <taxon>Lachnospirales</taxon>
        <taxon>Lachnospiraceae</taxon>
        <taxon>Coprococcus</taxon>
    </lineage>
</organism>
<feature type="domain" description="Rad50/SbcC-type AAA" evidence="10">
    <location>
        <begin position="5"/>
        <end position="186"/>
    </location>
</feature>
<dbReference type="PANTHER" id="PTHR11059">
    <property type="entry name" value="DNA REPAIR PROTEIN RECN"/>
    <property type="match status" value="1"/>
</dbReference>
<keyword evidence="9" id="KW-0175">Coiled coil</keyword>
<dbReference type="Pfam" id="PF13476">
    <property type="entry name" value="AAA_23"/>
    <property type="match status" value="1"/>
</dbReference>
<dbReference type="EMBL" id="BLYL01000005">
    <property type="protein sequence ID" value="GFO94094.1"/>
    <property type="molecule type" value="Genomic_DNA"/>
</dbReference>
<dbReference type="InterPro" id="IPR027417">
    <property type="entry name" value="P-loop_NTPase"/>
</dbReference>
<keyword evidence="4 8" id="KW-0227">DNA damage</keyword>
<dbReference type="PANTHER" id="PTHR11059:SF0">
    <property type="entry name" value="DNA REPAIR PROTEIN RECN"/>
    <property type="match status" value="1"/>
</dbReference>
<comment type="caution">
    <text evidence="11">The sequence shown here is derived from an EMBL/GenBank/DDBJ whole genome shotgun (WGS) entry which is preliminary data.</text>
</comment>
<protein>
    <recommendedName>
        <fullName evidence="2 8">DNA repair protein RecN</fullName>
    </recommendedName>
    <alternativeName>
        <fullName evidence="7 8">Recombination protein N</fullName>
    </alternativeName>
</protein>
<sequence>MLLNVHIKNIALIDDANVNFTDNLNILTGETGAGKSIIMGALKIGMGDKLPKDIVREPDKEGFCQLLFLVDDPQVIEQIRDLGVEPSEDGEILITRRINNSRTINTINDMAVTAAKLREVSALLIDMHTQHQQQTLLKKAEHMKLLDKYGRASIDPLKQKVAECHREYVTLRREMDELSMDEAERSRKVEFLKYQIAEIESANIKTGEDEDVEHQYNRMVNSRDIVAAASDVYSVTGYESSSSAGNEIGRALASMKGIKDLDGEIDGLYSQLENIDALLNDFNVELNDYMQSMDFDDSEFRSVESRLDVINDIKGKYGSTVEEVFKYLEDSRKEYERLSEYDEYIAGLSDKIKKAEKAMLKAADALTAERQRQAENLCRDIRDALADLSFMEVRFDMVFDRLPECTANGIDDCYFVISTNVGEKMRPLYDVASGGELSRIMLAIKSCMASEDNIGTLVFDEIDVGISGRAAQKVAEKMAVISRSHQVISITHLPQIAAMADSHYLIEKSADEGKTVTRIVRLNDEESTEEIARLLGGVTITEAVMSNAREMKQMAEKTKKY</sequence>
<evidence type="ECO:0000256" key="1">
    <source>
        <dbReference type="ARBA" id="ARBA00009441"/>
    </source>
</evidence>
<dbReference type="GO" id="GO:0009432">
    <property type="term" value="P:SOS response"/>
    <property type="evidence" value="ECO:0007669"/>
    <property type="project" value="TreeGrafter"/>
</dbReference>
<reference evidence="11" key="1">
    <citation type="submission" date="2020-06" db="EMBL/GenBank/DDBJ databases">
        <title>Characterization of fructooligosaccharide metabolism and fructooligosaccharide-degrading enzymes in human commensal butyrate producers.</title>
        <authorList>
            <person name="Tanno H."/>
            <person name="Fujii T."/>
            <person name="Hirano K."/>
            <person name="Maeno S."/>
            <person name="Tonozuka T."/>
            <person name="Sakamoto M."/>
            <person name="Ohkuma M."/>
            <person name="Tochio T."/>
            <person name="Endo A."/>
        </authorList>
    </citation>
    <scope>NUCLEOTIDE SEQUENCE</scope>
    <source>
        <strain evidence="11">JCM 31265</strain>
    </source>
</reference>
<evidence type="ECO:0000313" key="11">
    <source>
        <dbReference type="EMBL" id="GFO94094.1"/>
    </source>
</evidence>
<evidence type="ECO:0000256" key="3">
    <source>
        <dbReference type="ARBA" id="ARBA00022741"/>
    </source>
</evidence>
<dbReference type="GO" id="GO:0016887">
    <property type="term" value="F:ATP hydrolysis activity"/>
    <property type="evidence" value="ECO:0007669"/>
    <property type="project" value="InterPro"/>
</dbReference>
<dbReference type="GO" id="GO:0006302">
    <property type="term" value="P:double-strand break repair"/>
    <property type="evidence" value="ECO:0007669"/>
    <property type="project" value="InterPro"/>
</dbReference>
<dbReference type="Gene3D" id="3.40.50.300">
    <property type="entry name" value="P-loop containing nucleotide triphosphate hydrolases"/>
    <property type="match status" value="2"/>
</dbReference>
<keyword evidence="5" id="KW-0067">ATP-binding</keyword>
<dbReference type="FunFam" id="3.40.50.300:FF:000356">
    <property type="entry name" value="DNA repair protein RecN"/>
    <property type="match status" value="1"/>
</dbReference>
<feature type="coiled-coil region" evidence="9">
    <location>
        <begin position="338"/>
        <end position="365"/>
    </location>
</feature>
<evidence type="ECO:0000259" key="10">
    <source>
        <dbReference type="Pfam" id="PF13476"/>
    </source>
</evidence>
<accession>A0AAI9K4A8</accession>
<evidence type="ECO:0000256" key="6">
    <source>
        <dbReference type="ARBA" id="ARBA00023204"/>
    </source>
</evidence>
<dbReference type="InterPro" id="IPR004604">
    <property type="entry name" value="DNA_recomb/repair_RecN"/>
</dbReference>
<dbReference type="Proteomes" id="UP000660047">
    <property type="component" value="Unassembled WGS sequence"/>
</dbReference>
<gene>
    <name evidence="11" type="primary">recN</name>
    <name evidence="11" type="ORF">COEU31_11400</name>
</gene>
<evidence type="ECO:0000256" key="4">
    <source>
        <dbReference type="ARBA" id="ARBA00022763"/>
    </source>
</evidence>
<name>A0AAI9K4A8_9FIRM</name>
<dbReference type="NCBIfam" id="TIGR00634">
    <property type="entry name" value="recN"/>
    <property type="match status" value="1"/>
</dbReference>
<dbReference type="SUPFAM" id="SSF52540">
    <property type="entry name" value="P-loop containing nucleoside triphosphate hydrolases"/>
    <property type="match status" value="1"/>
</dbReference>
<proteinExistence type="inferred from homology"/>
<comment type="function">
    <text evidence="8">May be involved in recombinational repair of damaged DNA.</text>
</comment>
<dbReference type="RefSeq" id="WP_055223937.1">
    <property type="nucleotide sequence ID" value="NZ_BLYL01000005.1"/>
</dbReference>
<keyword evidence="3" id="KW-0547">Nucleotide-binding</keyword>
<evidence type="ECO:0000313" key="12">
    <source>
        <dbReference type="Proteomes" id="UP000660047"/>
    </source>
</evidence>
<dbReference type="GO" id="GO:0005524">
    <property type="term" value="F:ATP binding"/>
    <property type="evidence" value="ECO:0007669"/>
    <property type="project" value="UniProtKB-KW"/>
</dbReference>
<dbReference type="GO" id="GO:0043590">
    <property type="term" value="C:bacterial nucleoid"/>
    <property type="evidence" value="ECO:0007669"/>
    <property type="project" value="TreeGrafter"/>
</dbReference>
<evidence type="ECO:0000256" key="7">
    <source>
        <dbReference type="ARBA" id="ARBA00033408"/>
    </source>
</evidence>
<dbReference type="PIRSF" id="PIRSF003128">
    <property type="entry name" value="RecN"/>
    <property type="match status" value="1"/>
</dbReference>
<dbReference type="CDD" id="cd03241">
    <property type="entry name" value="ABC_RecN"/>
    <property type="match status" value="1"/>
</dbReference>
<dbReference type="InterPro" id="IPR038729">
    <property type="entry name" value="Rad50/SbcC_AAA"/>
</dbReference>
<evidence type="ECO:0000256" key="5">
    <source>
        <dbReference type="ARBA" id="ARBA00022840"/>
    </source>
</evidence>
<comment type="similarity">
    <text evidence="1 8">Belongs to the RecN family.</text>
</comment>
<evidence type="ECO:0000256" key="9">
    <source>
        <dbReference type="SAM" id="Coils"/>
    </source>
</evidence>